<accession>A0A0F9T917</accession>
<evidence type="ECO:0000313" key="3">
    <source>
        <dbReference type="EMBL" id="KKN37938.1"/>
    </source>
</evidence>
<dbReference type="SUPFAM" id="SSF109709">
    <property type="entry name" value="KorB DNA-binding domain-like"/>
    <property type="match status" value="1"/>
</dbReference>
<dbReference type="SMART" id="SM00470">
    <property type="entry name" value="ParB"/>
    <property type="match status" value="1"/>
</dbReference>
<feature type="non-terminal residue" evidence="3">
    <location>
        <position position="250"/>
    </location>
</feature>
<dbReference type="Gene3D" id="1.10.10.2830">
    <property type="match status" value="1"/>
</dbReference>
<protein>
    <recommendedName>
        <fullName evidence="2">ParB-like N-terminal domain-containing protein</fullName>
    </recommendedName>
</protein>
<evidence type="ECO:0000259" key="2">
    <source>
        <dbReference type="SMART" id="SM00470"/>
    </source>
</evidence>
<dbReference type="InterPro" id="IPR003115">
    <property type="entry name" value="ParB_N"/>
</dbReference>
<feature type="domain" description="ParB-like N-terminal" evidence="2">
    <location>
        <begin position="4"/>
        <end position="89"/>
    </location>
</feature>
<dbReference type="SUPFAM" id="SSF110849">
    <property type="entry name" value="ParB/Sulfiredoxin"/>
    <property type="match status" value="1"/>
</dbReference>
<sequence>MKHLKADPQSIEVPIVRVTAQFEEELYAEFKASIKVTGQITPIICCEVEEKLVLVDGLHRLQEAKNNGDKKIDVVIIPGDMVDVLTKNIFLDHLRGKPPVTQMVNVIKTLYFDHGLDPDKIKEKTGLSRDYIERLIKISEASPSVQEALDQGVIGVGIAFQLSRLDNPIIQDEIIAKHKVWRFNIKDLTQLVDNTLAELGKLKDPPPRAAANEDRPPTVYRCEGCHDDTEPRNLRAVMLCPTCFGVTYRA</sequence>
<dbReference type="InterPro" id="IPR041468">
    <property type="entry name" value="HTH_ParB/Spo0J"/>
</dbReference>
<dbReference type="PANTHER" id="PTHR33375:SF1">
    <property type="entry name" value="CHROMOSOME-PARTITIONING PROTEIN PARB-RELATED"/>
    <property type="match status" value="1"/>
</dbReference>
<evidence type="ECO:0000256" key="1">
    <source>
        <dbReference type="ARBA" id="ARBA00022829"/>
    </source>
</evidence>
<reference evidence="3" key="1">
    <citation type="journal article" date="2015" name="Nature">
        <title>Complex archaea that bridge the gap between prokaryotes and eukaryotes.</title>
        <authorList>
            <person name="Spang A."/>
            <person name="Saw J.H."/>
            <person name="Jorgensen S.L."/>
            <person name="Zaremba-Niedzwiedzka K."/>
            <person name="Martijn J."/>
            <person name="Lind A.E."/>
            <person name="van Eijk R."/>
            <person name="Schleper C."/>
            <person name="Guy L."/>
            <person name="Ettema T.J."/>
        </authorList>
    </citation>
    <scope>NUCLEOTIDE SEQUENCE</scope>
</reference>
<dbReference type="Pfam" id="PF02195">
    <property type="entry name" value="ParB_N"/>
    <property type="match status" value="1"/>
</dbReference>
<proteinExistence type="predicted"/>
<dbReference type="InterPro" id="IPR036086">
    <property type="entry name" value="ParB/Sulfiredoxin_sf"/>
</dbReference>
<keyword evidence="1" id="KW-0159">Chromosome partition</keyword>
<organism evidence="3">
    <name type="scientific">marine sediment metagenome</name>
    <dbReference type="NCBI Taxonomy" id="412755"/>
    <lineage>
        <taxon>unclassified sequences</taxon>
        <taxon>metagenomes</taxon>
        <taxon>ecological metagenomes</taxon>
    </lineage>
</organism>
<dbReference type="Pfam" id="PF17762">
    <property type="entry name" value="HTH_ParB"/>
    <property type="match status" value="1"/>
</dbReference>
<dbReference type="Gene3D" id="3.90.1530.10">
    <property type="entry name" value="Conserved hypothetical protein from pyrococcus furiosus pfu- 392566-001, ParB domain"/>
    <property type="match status" value="1"/>
</dbReference>
<comment type="caution">
    <text evidence="3">The sequence shown here is derived from an EMBL/GenBank/DDBJ whole genome shotgun (WGS) entry which is preliminary data.</text>
</comment>
<gene>
    <name evidence="3" type="ORF">LCGC14_0758250</name>
</gene>
<dbReference type="EMBL" id="LAZR01001860">
    <property type="protein sequence ID" value="KKN37938.1"/>
    <property type="molecule type" value="Genomic_DNA"/>
</dbReference>
<dbReference type="GO" id="GO:0005694">
    <property type="term" value="C:chromosome"/>
    <property type="evidence" value="ECO:0007669"/>
    <property type="project" value="TreeGrafter"/>
</dbReference>
<dbReference type="PANTHER" id="PTHR33375">
    <property type="entry name" value="CHROMOSOME-PARTITIONING PROTEIN PARB-RELATED"/>
    <property type="match status" value="1"/>
</dbReference>
<dbReference type="GO" id="GO:0007059">
    <property type="term" value="P:chromosome segregation"/>
    <property type="evidence" value="ECO:0007669"/>
    <property type="project" value="UniProtKB-KW"/>
</dbReference>
<dbReference type="InterPro" id="IPR050336">
    <property type="entry name" value="Chromosome_partition/occlusion"/>
</dbReference>
<name>A0A0F9T917_9ZZZZ</name>
<dbReference type="AlphaFoldDB" id="A0A0F9T917"/>